<evidence type="ECO:0000313" key="2">
    <source>
        <dbReference type="EMBL" id="KAB2809224.1"/>
    </source>
</evidence>
<gene>
    <name evidence="2" type="ORF">F9L07_19480</name>
</gene>
<accession>A0A7J5DV71</accession>
<dbReference type="RefSeq" id="WP_151581429.1">
    <property type="nucleotide sequence ID" value="NZ_WBVM01000002.1"/>
</dbReference>
<feature type="compositionally biased region" description="Basic and acidic residues" evidence="1">
    <location>
        <begin position="143"/>
        <end position="165"/>
    </location>
</feature>
<protein>
    <submittedName>
        <fullName evidence="2">Uncharacterized protein</fullName>
    </submittedName>
</protein>
<dbReference type="EMBL" id="WBVM01000002">
    <property type="protein sequence ID" value="KAB2809224.1"/>
    <property type="molecule type" value="Genomic_DNA"/>
</dbReference>
<proteinExistence type="predicted"/>
<feature type="compositionally biased region" description="Basic and acidic residues" evidence="1">
    <location>
        <begin position="183"/>
        <end position="206"/>
    </location>
</feature>
<name>A0A7J5DV71_NOCSI</name>
<dbReference type="Proteomes" id="UP000449906">
    <property type="component" value="Unassembled WGS sequence"/>
</dbReference>
<feature type="region of interest" description="Disordered" evidence="1">
    <location>
        <begin position="143"/>
        <end position="206"/>
    </location>
</feature>
<dbReference type="AlphaFoldDB" id="A0A7J5DV71"/>
<sequence>MDIQKELTEVGREVLADRLLVEQRIRFKGNKKAAYTAAGVNPATWERAITRLRVRPDKVVQIVTALWPDSEGDWQQVPQPDQVRRPVFQSDHDALSALSDWVRTAARDGQEVSPPTEALVLWDFEQLLDGLRLKHDEETALREHEEHLATRDIEELTEELREARGGDGNADRAAGGPASTSKDNYELIAHEEQHTIESEQGHDETP</sequence>
<comment type="caution">
    <text evidence="2">The sequence shown here is derived from an EMBL/GenBank/DDBJ whole genome shotgun (WGS) entry which is preliminary data.</text>
</comment>
<evidence type="ECO:0000313" key="3">
    <source>
        <dbReference type="Proteomes" id="UP000449906"/>
    </source>
</evidence>
<evidence type="ECO:0000256" key="1">
    <source>
        <dbReference type="SAM" id="MobiDB-lite"/>
    </source>
</evidence>
<reference evidence="2 3" key="1">
    <citation type="submission" date="2019-09" db="EMBL/GenBank/DDBJ databases">
        <title>Pimelobacter sp. isolated from Paulinella.</title>
        <authorList>
            <person name="Jeong S.E."/>
        </authorList>
    </citation>
    <scope>NUCLEOTIDE SEQUENCE [LARGE SCALE GENOMIC DNA]</scope>
    <source>
        <strain evidence="2 3">Pch-N</strain>
    </source>
</reference>
<organism evidence="2 3">
    <name type="scientific">Nocardioides simplex</name>
    <name type="common">Arthrobacter simplex</name>
    <dbReference type="NCBI Taxonomy" id="2045"/>
    <lineage>
        <taxon>Bacteria</taxon>
        <taxon>Bacillati</taxon>
        <taxon>Actinomycetota</taxon>
        <taxon>Actinomycetes</taxon>
        <taxon>Propionibacteriales</taxon>
        <taxon>Nocardioidaceae</taxon>
        <taxon>Pimelobacter</taxon>
    </lineage>
</organism>